<protein>
    <submittedName>
        <fullName evidence="2">Uncharacterized protein</fullName>
    </submittedName>
</protein>
<keyword evidence="3" id="KW-1185">Reference proteome</keyword>
<accession>A0AAV0W8A9</accession>
<dbReference type="Proteomes" id="UP001160148">
    <property type="component" value="Unassembled WGS sequence"/>
</dbReference>
<gene>
    <name evidence="2" type="ORF">MEUPH1_LOCUS8219</name>
</gene>
<proteinExistence type="predicted"/>
<evidence type="ECO:0000256" key="1">
    <source>
        <dbReference type="SAM" id="SignalP"/>
    </source>
</evidence>
<name>A0AAV0W8A9_9HEMI</name>
<reference evidence="2 3" key="1">
    <citation type="submission" date="2023-01" db="EMBL/GenBank/DDBJ databases">
        <authorList>
            <person name="Whitehead M."/>
        </authorList>
    </citation>
    <scope>NUCLEOTIDE SEQUENCE [LARGE SCALE GENOMIC DNA]</scope>
</reference>
<dbReference type="EMBL" id="CARXXK010000001">
    <property type="protein sequence ID" value="CAI6351913.1"/>
    <property type="molecule type" value="Genomic_DNA"/>
</dbReference>
<organism evidence="2 3">
    <name type="scientific">Macrosiphum euphorbiae</name>
    <name type="common">potato aphid</name>
    <dbReference type="NCBI Taxonomy" id="13131"/>
    <lineage>
        <taxon>Eukaryota</taxon>
        <taxon>Metazoa</taxon>
        <taxon>Ecdysozoa</taxon>
        <taxon>Arthropoda</taxon>
        <taxon>Hexapoda</taxon>
        <taxon>Insecta</taxon>
        <taxon>Pterygota</taxon>
        <taxon>Neoptera</taxon>
        <taxon>Paraneoptera</taxon>
        <taxon>Hemiptera</taxon>
        <taxon>Sternorrhyncha</taxon>
        <taxon>Aphidomorpha</taxon>
        <taxon>Aphidoidea</taxon>
        <taxon>Aphididae</taxon>
        <taxon>Macrosiphini</taxon>
        <taxon>Macrosiphum</taxon>
    </lineage>
</organism>
<comment type="caution">
    <text evidence="2">The sequence shown here is derived from an EMBL/GenBank/DDBJ whole genome shotgun (WGS) entry which is preliminary data.</text>
</comment>
<dbReference type="AlphaFoldDB" id="A0AAV0W8A9"/>
<feature type="chain" id="PRO_5043796447" evidence="1">
    <location>
        <begin position="28"/>
        <end position="148"/>
    </location>
</feature>
<dbReference type="SUPFAM" id="SSF52058">
    <property type="entry name" value="L domain-like"/>
    <property type="match status" value="1"/>
</dbReference>
<evidence type="ECO:0000313" key="2">
    <source>
        <dbReference type="EMBL" id="CAI6351913.1"/>
    </source>
</evidence>
<sequence length="148" mass="16578">MPPKYIVTGVIALVLISADYLCGSVGSVEIPMAHKFCKCFNNTNDIELVKCQCVHSELEKIPNDLPTPLHVLMIAKAAIENLTKDSFKNYKKSLTDISLRDLKNLAYIENGIFDEMDQLLTIVIRTAPNLKVISPTLFNVYLPKLKIL</sequence>
<dbReference type="Gene3D" id="3.80.10.10">
    <property type="entry name" value="Ribonuclease Inhibitor"/>
    <property type="match status" value="1"/>
</dbReference>
<feature type="signal peptide" evidence="1">
    <location>
        <begin position="1"/>
        <end position="27"/>
    </location>
</feature>
<keyword evidence="1" id="KW-0732">Signal</keyword>
<evidence type="ECO:0000313" key="3">
    <source>
        <dbReference type="Proteomes" id="UP001160148"/>
    </source>
</evidence>
<dbReference type="InterPro" id="IPR032675">
    <property type="entry name" value="LRR_dom_sf"/>
</dbReference>